<dbReference type="GO" id="GO:0090071">
    <property type="term" value="P:negative regulation of ribosome biogenesis"/>
    <property type="evidence" value="ECO:0007669"/>
    <property type="project" value="UniProtKB-UniRule"/>
</dbReference>
<dbReference type="InterPro" id="IPR004394">
    <property type="entry name" value="Iojap/RsfS/C7orf30"/>
</dbReference>
<dbReference type="Pfam" id="PF02410">
    <property type="entry name" value="RsfS"/>
    <property type="match status" value="1"/>
</dbReference>
<dbReference type="AlphaFoldDB" id="A0A424YG51"/>
<reference evidence="3 4" key="1">
    <citation type="submission" date="2018-08" db="EMBL/GenBank/DDBJ databases">
        <title>The metabolism and importance of syntrophic acetate oxidation coupled to methane or sulfide production in haloalkaline environments.</title>
        <authorList>
            <person name="Timmers P.H.A."/>
            <person name="Vavourakis C.D."/>
            <person name="Sorokin D.Y."/>
            <person name="Sinninghe Damste J.S."/>
            <person name="Muyzer G."/>
            <person name="Stams A.J.M."/>
            <person name="Plugge C.M."/>
        </authorList>
    </citation>
    <scope>NUCLEOTIDE SEQUENCE [LARGE SCALE GENOMIC DNA]</scope>
    <source>
        <strain evidence="3">MSAO_Bac1</strain>
    </source>
</reference>
<accession>A0A424YG51</accession>
<evidence type="ECO:0000313" key="3">
    <source>
        <dbReference type="EMBL" id="RQD76833.1"/>
    </source>
</evidence>
<dbReference type="Gene3D" id="3.30.460.10">
    <property type="entry name" value="Beta Polymerase, domain 2"/>
    <property type="match status" value="1"/>
</dbReference>
<evidence type="ECO:0000256" key="2">
    <source>
        <dbReference type="HAMAP-Rule" id="MF_01477"/>
    </source>
</evidence>
<dbReference type="PANTHER" id="PTHR21043:SF0">
    <property type="entry name" value="MITOCHONDRIAL ASSEMBLY OF RIBOSOMAL LARGE SUBUNIT PROTEIN 1"/>
    <property type="match status" value="1"/>
</dbReference>
<dbReference type="GO" id="GO:0042256">
    <property type="term" value="P:cytosolic ribosome assembly"/>
    <property type="evidence" value="ECO:0007669"/>
    <property type="project" value="UniProtKB-UniRule"/>
</dbReference>
<comment type="subunit">
    <text evidence="2">Interacts with ribosomal protein uL14 (rplN).</text>
</comment>
<dbReference type="EMBL" id="QZAA01000107">
    <property type="protein sequence ID" value="RQD76833.1"/>
    <property type="molecule type" value="Genomic_DNA"/>
</dbReference>
<keyword evidence="2" id="KW-0810">Translation regulation</keyword>
<sequence>MNQTAKDLASKAVSLAEEKKALDVVVCDIRKISLIADYFIICSGNTALQVKAIADHLVEKLDEHRFVLLRQEGYRDGIWVLLDFGEVVIHIFQPEVRSFYNLERLWKNSSQIYPEDNSLNSLGFADTAE</sequence>
<evidence type="ECO:0000256" key="1">
    <source>
        <dbReference type="ARBA" id="ARBA00010574"/>
    </source>
</evidence>
<dbReference type="HAMAP" id="MF_01477">
    <property type="entry name" value="Iojap_RsfS"/>
    <property type="match status" value="1"/>
</dbReference>
<comment type="caution">
    <text evidence="3">The sequence shown here is derived from an EMBL/GenBank/DDBJ whole genome shotgun (WGS) entry which is preliminary data.</text>
</comment>
<evidence type="ECO:0000313" key="4">
    <source>
        <dbReference type="Proteomes" id="UP000285138"/>
    </source>
</evidence>
<gene>
    <name evidence="2 3" type="primary">rsfS</name>
    <name evidence="3" type="ORF">D5R97_03620</name>
</gene>
<dbReference type="PANTHER" id="PTHR21043">
    <property type="entry name" value="IOJAP SUPERFAMILY ORTHOLOG"/>
    <property type="match status" value="1"/>
</dbReference>
<protein>
    <recommendedName>
        <fullName evidence="2">Ribosomal silencing factor RsfS</fullName>
    </recommendedName>
</protein>
<organism evidence="3 4">
    <name type="scientific">Candidatus Syntrophonatronum acetioxidans</name>
    <dbReference type="NCBI Taxonomy" id="1795816"/>
    <lineage>
        <taxon>Bacteria</taxon>
        <taxon>Bacillati</taxon>
        <taxon>Bacillota</taxon>
        <taxon>Clostridia</taxon>
        <taxon>Eubacteriales</taxon>
        <taxon>Syntrophomonadaceae</taxon>
        <taxon>Candidatus Syntrophonatronum</taxon>
    </lineage>
</organism>
<dbReference type="GO" id="GO:0017148">
    <property type="term" value="P:negative regulation of translation"/>
    <property type="evidence" value="ECO:0007669"/>
    <property type="project" value="UniProtKB-UniRule"/>
</dbReference>
<keyword evidence="2" id="KW-0678">Repressor</keyword>
<dbReference type="Proteomes" id="UP000285138">
    <property type="component" value="Unassembled WGS sequence"/>
</dbReference>
<dbReference type="SUPFAM" id="SSF81301">
    <property type="entry name" value="Nucleotidyltransferase"/>
    <property type="match status" value="1"/>
</dbReference>
<dbReference type="GO" id="GO:0005737">
    <property type="term" value="C:cytoplasm"/>
    <property type="evidence" value="ECO:0007669"/>
    <property type="project" value="UniProtKB-SubCell"/>
</dbReference>
<proteinExistence type="inferred from homology"/>
<comment type="subcellular location">
    <subcellularLocation>
        <location evidence="2">Cytoplasm</location>
    </subcellularLocation>
</comment>
<comment type="function">
    <text evidence="2">Functions as a ribosomal silencing factor. Interacts with ribosomal protein uL14 (rplN), blocking formation of intersubunit bridge B8. Prevents association of the 30S and 50S ribosomal subunits and the formation of functional ribosomes, thus repressing translation.</text>
</comment>
<dbReference type="GO" id="GO:0043023">
    <property type="term" value="F:ribosomal large subunit binding"/>
    <property type="evidence" value="ECO:0007669"/>
    <property type="project" value="TreeGrafter"/>
</dbReference>
<dbReference type="NCBIfam" id="TIGR00090">
    <property type="entry name" value="rsfS_iojap_ybeB"/>
    <property type="match status" value="1"/>
</dbReference>
<name>A0A424YG51_9FIRM</name>
<comment type="similarity">
    <text evidence="1 2">Belongs to the Iojap/RsfS family.</text>
</comment>
<keyword evidence="2" id="KW-0963">Cytoplasm</keyword>
<dbReference type="InterPro" id="IPR043519">
    <property type="entry name" value="NT_sf"/>
</dbReference>